<name>A0AAU7LMK5_9BURK</name>
<evidence type="ECO:0000256" key="1">
    <source>
        <dbReference type="SAM" id="MobiDB-lite"/>
    </source>
</evidence>
<gene>
    <name evidence="3" type="ORF">ABLV49_13110</name>
</gene>
<dbReference type="RefSeq" id="WP_349277011.1">
    <property type="nucleotide sequence ID" value="NZ_CBCSCU010000022.1"/>
</dbReference>
<keyword evidence="2" id="KW-0812">Transmembrane</keyword>
<keyword evidence="2" id="KW-0472">Membrane</keyword>
<reference evidence="3" key="1">
    <citation type="submission" date="2024-05" db="EMBL/GenBank/DDBJ databases">
        <authorList>
            <person name="Bunk B."/>
            <person name="Swiderski J."/>
            <person name="Sproer C."/>
            <person name="Thiel V."/>
        </authorList>
    </citation>
    <scope>NUCLEOTIDE SEQUENCE</scope>
    <source>
        <strain evidence="3">DSM 17735</strain>
    </source>
</reference>
<feature type="region of interest" description="Disordered" evidence="1">
    <location>
        <begin position="35"/>
        <end position="103"/>
    </location>
</feature>
<feature type="compositionally biased region" description="Basic and acidic residues" evidence="1">
    <location>
        <begin position="50"/>
        <end position="70"/>
    </location>
</feature>
<accession>A0AAU7LMK5</accession>
<proteinExistence type="predicted"/>
<dbReference type="EMBL" id="CP157675">
    <property type="protein sequence ID" value="XBP68842.1"/>
    <property type="molecule type" value="Genomic_DNA"/>
</dbReference>
<protein>
    <submittedName>
        <fullName evidence="3">Uncharacterized protein</fullName>
    </submittedName>
</protein>
<organism evidence="3">
    <name type="scientific">Polaromonas hydrogenivorans</name>
    <dbReference type="NCBI Taxonomy" id="335476"/>
    <lineage>
        <taxon>Bacteria</taxon>
        <taxon>Pseudomonadati</taxon>
        <taxon>Pseudomonadota</taxon>
        <taxon>Betaproteobacteria</taxon>
        <taxon>Burkholderiales</taxon>
        <taxon>Comamonadaceae</taxon>
        <taxon>Polaromonas</taxon>
    </lineage>
</organism>
<feature type="transmembrane region" description="Helical" evidence="2">
    <location>
        <begin position="12"/>
        <end position="29"/>
    </location>
</feature>
<feature type="compositionally biased region" description="Basic residues" evidence="1">
    <location>
        <begin position="88"/>
        <end position="103"/>
    </location>
</feature>
<evidence type="ECO:0000313" key="3">
    <source>
        <dbReference type="EMBL" id="XBP68842.1"/>
    </source>
</evidence>
<dbReference type="AlphaFoldDB" id="A0AAU7LMK5"/>
<evidence type="ECO:0000256" key="2">
    <source>
        <dbReference type="SAM" id="Phobius"/>
    </source>
</evidence>
<feature type="compositionally biased region" description="Polar residues" evidence="1">
    <location>
        <begin position="35"/>
        <end position="48"/>
    </location>
</feature>
<keyword evidence="2" id="KW-1133">Transmembrane helix</keyword>
<sequence>MLMAKTSYKVQAVALLKVMLGIALFMTRFKTRFPESTSCRACQGSTMNDYKPDGEHEAKPSMNRLERPDNGSKSSRGFGPSSGAHKDNPHKRQKLTRHAWLKR</sequence>